<protein>
    <submittedName>
        <fullName evidence="3">Uncharacterized protein</fullName>
    </submittedName>
</protein>
<dbReference type="GO" id="GO:0001228">
    <property type="term" value="F:DNA-binding transcription activator activity, RNA polymerase II-specific"/>
    <property type="evidence" value="ECO:0007669"/>
    <property type="project" value="TreeGrafter"/>
</dbReference>
<name>A0A1B0DC89_PHLPP</name>
<dbReference type="EMBL" id="AJVK01013939">
    <property type="status" value="NOT_ANNOTATED_CDS"/>
    <property type="molecule type" value="Genomic_DNA"/>
</dbReference>
<feature type="compositionally biased region" description="Basic residues" evidence="2">
    <location>
        <begin position="40"/>
        <end position="52"/>
    </location>
</feature>
<dbReference type="VEuPathDB" id="VectorBase:PPAPM1_003538"/>
<dbReference type="GO" id="GO:0000978">
    <property type="term" value="F:RNA polymerase II cis-regulatory region sequence-specific DNA binding"/>
    <property type="evidence" value="ECO:0007669"/>
    <property type="project" value="TreeGrafter"/>
</dbReference>
<feature type="region of interest" description="Disordered" evidence="2">
    <location>
        <begin position="398"/>
        <end position="429"/>
    </location>
</feature>
<dbReference type="Gene3D" id="1.10.30.10">
    <property type="entry name" value="High mobility group box domain"/>
    <property type="match status" value="1"/>
</dbReference>
<keyword evidence="1" id="KW-0238">DNA-binding</keyword>
<keyword evidence="4" id="KW-1185">Reference proteome</keyword>
<dbReference type="EnsemblMetazoa" id="PPAI005428-RA">
    <property type="protein sequence ID" value="PPAI005428-PA"/>
    <property type="gene ID" value="PPAI005428"/>
</dbReference>
<accession>A0A1B0DC89</accession>
<feature type="region of interest" description="Disordered" evidence="2">
    <location>
        <begin position="117"/>
        <end position="141"/>
    </location>
</feature>
<feature type="compositionally biased region" description="Basic residues" evidence="2">
    <location>
        <begin position="1"/>
        <end position="12"/>
    </location>
</feature>
<dbReference type="InterPro" id="IPR036910">
    <property type="entry name" value="HMG_box_dom_sf"/>
</dbReference>
<feature type="compositionally biased region" description="Gly residues" evidence="2">
    <location>
        <begin position="78"/>
        <end position="91"/>
    </location>
</feature>
<dbReference type="PANTHER" id="PTHR10270:SF317">
    <property type="entry name" value="TRANSCRIPTION FACTOR SOX-15-RELATED"/>
    <property type="match status" value="1"/>
</dbReference>
<reference evidence="3" key="1">
    <citation type="submission" date="2022-08" db="UniProtKB">
        <authorList>
            <consortium name="EnsemblMetazoa"/>
        </authorList>
    </citation>
    <scope>IDENTIFICATION</scope>
    <source>
        <strain evidence="3">Israel</strain>
    </source>
</reference>
<dbReference type="EMBL" id="AJVK01013940">
    <property type="status" value="NOT_ANNOTATED_CDS"/>
    <property type="molecule type" value="Genomic_DNA"/>
</dbReference>
<evidence type="ECO:0000313" key="4">
    <source>
        <dbReference type="Proteomes" id="UP000092462"/>
    </source>
</evidence>
<dbReference type="AlphaFoldDB" id="A0A1B0DC89"/>
<dbReference type="GO" id="GO:0005634">
    <property type="term" value="C:nucleus"/>
    <property type="evidence" value="ECO:0007669"/>
    <property type="project" value="UniProtKB-UniRule"/>
</dbReference>
<sequence>MRSAITKRKKWRSLTPQDRRPYVEEAERLRVIHMAEHPNYKYRPRRRKHTKARSGPTGNQQNTNSGSNVTSQATHNGATGGGSSTGSGGVSGADIYDGDSNRISPYTGSQYGLYYSNSNALHTPESSPTQSPEPRGGRSKCSDIKIEDVASLPTPEMSPLELEKEAYGTDKKNHGYVDYSQGQVKGEKVPPSAFGTYENDADMVKREFMGATSYEMSDKSKYEFTPPDKKYQYDTGSSGMVEKRTSSYLGSTSASATTIVAGKGMYVTCTNRGLLDQGHVVRGTYYPPLATSQDHQNLGTPTATTSTAVLNYANHVAGQQKQPNHQNHNGHNGLTPGSAIDAYYQTSTLPASYSYPSAYKEYYHSHPLLPPILSEDPDGRKEFDKYLPSIDSNHNSYSDYEYHHGSPTSFPPASAASTSGPMATSPASSQLHLHQDYYHHQQFHGSPLAAPTTVSGNTGGTASGATVAKVDAMIGGSLPPGYTTLVNVGASGEQIPITDDFSNILAGVRKTCYSN</sequence>
<feature type="region of interest" description="Disordered" evidence="2">
    <location>
        <begin position="1"/>
        <end position="93"/>
    </location>
</feature>
<dbReference type="VEuPathDB" id="VectorBase:PPAI005428"/>
<feature type="compositionally biased region" description="Low complexity" evidence="2">
    <location>
        <begin position="123"/>
        <end position="134"/>
    </location>
</feature>
<feature type="compositionally biased region" description="Polar residues" evidence="2">
    <location>
        <begin position="56"/>
        <end position="76"/>
    </location>
</feature>
<evidence type="ECO:0000256" key="2">
    <source>
        <dbReference type="SAM" id="MobiDB-lite"/>
    </source>
</evidence>
<evidence type="ECO:0000313" key="3">
    <source>
        <dbReference type="EnsemblMetazoa" id="PPAI005428-PA"/>
    </source>
</evidence>
<feature type="compositionally biased region" description="Basic and acidic residues" evidence="2">
    <location>
        <begin position="17"/>
        <end position="39"/>
    </location>
</feature>
<organism evidence="3 4">
    <name type="scientific">Phlebotomus papatasi</name>
    <name type="common">Sandfly</name>
    <dbReference type="NCBI Taxonomy" id="29031"/>
    <lineage>
        <taxon>Eukaryota</taxon>
        <taxon>Metazoa</taxon>
        <taxon>Ecdysozoa</taxon>
        <taxon>Arthropoda</taxon>
        <taxon>Hexapoda</taxon>
        <taxon>Insecta</taxon>
        <taxon>Pterygota</taxon>
        <taxon>Neoptera</taxon>
        <taxon>Endopterygota</taxon>
        <taxon>Diptera</taxon>
        <taxon>Nematocera</taxon>
        <taxon>Psychodoidea</taxon>
        <taxon>Psychodidae</taxon>
        <taxon>Phlebotomus</taxon>
        <taxon>Phlebotomus</taxon>
    </lineage>
</organism>
<dbReference type="SUPFAM" id="SSF47095">
    <property type="entry name" value="HMG-box"/>
    <property type="match status" value="1"/>
</dbReference>
<evidence type="ECO:0000256" key="1">
    <source>
        <dbReference type="ARBA" id="ARBA00023125"/>
    </source>
</evidence>
<dbReference type="Proteomes" id="UP000092462">
    <property type="component" value="Unassembled WGS sequence"/>
</dbReference>
<dbReference type="GO" id="GO:0030154">
    <property type="term" value="P:cell differentiation"/>
    <property type="evidence" value="ECO:0007669"/>
    <property type="project" value="TreeGrafter"/>
</dbReference>
<dbReference type="EMBL" id="AJVK01013942">
    <property type="status" value="NOT_ANNOTATED_CDS"/>
    <property type="molecule type" value="Genomic_DNA"/>
</dbReference>
<dbReference type="InterPro" id="IPR050140">
    <property type="entry name" value="SRY-related_HMG-box_TF-like"/>
</dbReference>
<dbReference type="EMBL" id="AJVK01013941">
    <property type="status" value="NOT_ANNOTATED_CDS"/>
    <property type="molecule type" value="Genomic_DNA"/>
</dbReference>
<feature type="compositionally biased region" description="Low complexity" evidence="2">
    <location>
        <begin position="406"/>
        <end position="429"/>
    </location>
</feature>
<proteinExistence type="predicted"/>
<dbReference type="Pfam" id="PF00505">
    <property type="entry name" value="HMG_box"/>
    <property type="match status" value="1"/>
</dbReference>
<dbReference type="PROSITE" id="PS50118">
    <property type="entry name" value="HMG_BOX_2"/>
    <property type="match status" value="1"/>
</dbReference>
<dbReference type="InterPro" id="IPR009071">
    <property type="entry name" value="HMG_box_dom"/>
</dbReference>
<dbReference type="PANTHER" id="PTHR10270">
    <property type="entry name" value="SOX TRANSCRIPTION FACTOR"/>
    <property type="match status" value="1"/>
</dbReference>